<evidence type="ECO:0000313" key="9">
    <source>
        <dbReference type="EMBL" id="EAR50969.1"/>
    </source>
</evidence>
<accession>Q2CE91</accession>
<evidence type="ECO:0000256" key="2">
    <source>
        <dbReference type="ARBA" id="ARBA00022475"/>
    </source>
</evidence>
<feature type="domain" description="PpiC" evidence="8">
    <location>
        <begin position="243"/>
        <end position="361"/>
    </location>
</feature>
<evidence type="ECO:0000259" key="8">
    <source>
        <dbReference type="Pfam" id="PF13145"/>
    </source>
</evidence>
<comment type="similarity">
    <text evidence="7">Belongs to the PpiD chaperone family.</text>
</comment>
<dbReference type="HOGENOM" id="CLU_023843_2_1_5"/>
<keyword evidence="2" id="KW-1003">Cell membrane</keyword>
<dbReference type="PANTHER" id="PTHR47529">
    <property type="entry name" value="PEPTIDYL-PROLYL CIS-TRANS ISOMERASE D"/>
    <property type="match status" value="1"/>
</dbReference>
<evidence type="ECO:0000256" key="3">
    <source>
        <dbReference type="ARBA" id="ARBA00022692"/>
    </source>
</evidence>
<keyword evidence="10" id="KW-1185">Reference proteome</keyword>
<evidence type="ECO:0000256" key="7">
    <source>
        <dbReference type="ARBA" id="ARBA00038408"/>
    </source>
</evidence>
<dbReference type="Proteomes" id="UP000003635">
    <property type="component" value="Unassembled WGS sequence"/>
</dbReference>
<dbReference type="eggNOG" id="COG0760">
    <property type="taxonomic scope" value="Bacteria"/>
</dbReference>
<dbReference type="SUPFAM" id="SSF109998">
    <property type="entry name" value="Triger factor/SurA peptide-binding domain-like"/>
    <property type="match status" value="1"/>
</dbReference>
<dbReference type="Gene3D" id="1.10.4030.10">
    <property type="entry name" value="Porin chaperone SurA, peptide-binding domain"/>
    <property type="match status" value="1"/>
</dbReference>
<dbReference type="Pfam" id="PF13624">
    <property type="entry name" value="SurA_N_3"/>
    <property type="match status" value="1"/>
</dbReference>
<dbReference type="GO" id="GO:0005886">
    <property type="term" value="C:plasma membrane"/>
    <property type="evidence" value="ECO:0007669"/>
    <property type="project" value="UniProtKB-SubCell"/>
</dbReference>
<dbReference type="Pfam" id="PF13145">
    <property type="entry name" value="Rotamase_2"/>
    <property type="match status" value="1"/>
</dbReference>
<sequence length="613" mass="66534">MAKNSAKTVATWVILGLLFFGLIGFGATGLSGNVRTLGSVGEKEIAIQDYARELNRQINQLQQQTGQTLTFSEVEQFGIDRMVLSSLISRRTLDNEAAELGLSAGDGRVAAEVRASPAFQGLDGSFDREGYKFALDRNGLTEGEYESEIREQLARGLLQRAVVAAIPESDTYADVIAAYLGETRSFVWAELDEDDLAEPIPEPTDAELQAYYEANLDAFTRPETREITYAALTPDMILDDVEVDRADLQALYDERIDDYVRPERRLVERLIFPDEDAAAAALARIESGESDFDSEVRARGLDLADIDLGDVAQDRLGAAGEAVFAARPGDVVGPHPTDLGPALFRMNAVLPAQEVPLEEAEADLRVELAADVARRRVQSVGEEIADLIAGGATLEDLSERTDLELGTLTYTDDSRDGLAAYAAFRAEAASARPEDFPELVELEDGGIFALRVDEVREPAPIPLEETREAVAAAWREAQRSERLLARAEEMAATIEETGRFTDQMPAPIAEIGVDRRAVIGGTPPGFVAQVFEMEEGEARAVETESGAIVVQLRGTRAAYPDNARVAADAATLAERAQGGVVQDIFDVFTRAVQTSTEVRLDQSAVEAVNATFR</sequence>
<keyword evidence="6" id="KW-0143">Chaperone</keyword>
<organism evidence="9 10">
    <name type="scientific">Oceanicola granulosus (strain ATCC BAA-861 / DSM 15982 / KCTC 12143 / HTCC2516)</name>
    <dbReference type="NCBI Taxonomy" id="314256"/>
    <lineage>
        <taxon>Bacteria</taxon>
        <taxon>Pseudomonadati</taxon>
        <taxon>Pseudomonadota</taxon>
        <taxon>Alphaproteobacteria</taxon>
        <taxon>Rhodobacterales</taxon>
        <taxon>Roseobacteraceae</taxon>
        <taxon>Oceanicola</taxon>
    </lineage>
</organism>
<gene>
    <name evidence="9" type="ORF">OG2516_03173</name>
</gene>
<protein>
    <recommendedName>
        <fullName evidence="8">PpiC domain-containing protein</fullName>
    </recommendedName>
</protein>
<dbReference type="InterPro" id="IPR000297">
    <property type="entry name" value="PPIase_PpiC"/>
</dbReference>
<keyword evidence="3" id="KW-0812">Transmembrane</keyword>
<name>Q2CE91_OCEGH</name>
<reference evidence="9 10" key="1">
    <citation type="journal article" date="2010" name="J. Bacteriol.">
        <title>Genome sequences of Oceanicola granulosus HTCC2516(T) and Oceanicola batsensis HTCC2597(TDelta).</title>
        <authorList>
            <person name="Thrash J.C."/>
            <person name="Cho J.C."/>
            <person name="Vergin K.L."/>
            <person name="Giovannoni S.J."/>
        </authorList>
    </citation>
    <scope>NUCLEOTIDE SEQUENCE [LARGE SCALE GENOMIC DNA]</scope>
    <source>
        <strain evidence="10">ATCC BAA-861 / DSM 15982 / KCTC 12143 / HTCC2516</strain>
    </source>
</reference>
<evidence type="ECO:0000256" key="4">
    <source>
        <dbReference type="ARBA" id="ARBA00022989"/>
    </source>
</evidence>
<comment type="subcellular location">
    <subcellularLocation>
        <location evidence="1">Cell membrane</location>
        <topology evidence="1">Single-pass type II membrane protein</topology>
    </subcellularLocation>
</comment>
<keyword evidence="5" id="KW-0472">Membrane</keyword>
<dbReference type="EMBL" id="AAOT01000019">
    <property type="protein sequence ID" value="EAR50969.1"/>
    <property type="molecule type" value="Genomic_DNA"/>
</dbReference>
<dbReference type="OrthoDB" id="9768393at2"/>
<dbReference type="InterPro" id="IPR027304">
    <property type="entry name" value="Trigger_fact/SurA_dom_sf"/>
</dbReference>
<dbReference type="SUPFAM" id="SSF54534">
    <property type="entry name" value="FKBP-like"/>
    <property type="match status" value="1"/>
</dbReference>
<evidence type="ECO:0000256" key="1">
    <source>
        <dbReference type="ARBA" id="ARBA00004401"/>
    </source>
</evidence>
<keyword evidence="4" id="KW-1133">Transmembrane helix</keyword>
<dbReference type="STRING" id="314256.OG2516_03173"/>
<evidence type="ECO:0000256" key="5">
    <source>
        <dbReference type="ARBA" id="ARBA00023136"/>
    </source>
</evidence>
<comment type="caution">
    <text evidence="9">The sequence shown here is derived from an EMBL/GenBank/DDBJ whole genome shotgun (WGS) entry which is preliminary data.</text>
</comment>
<evidence type="ECO:0000256" key="6">
    <source>
        <dbReference type="ARBA" id="ARBA00023186"/>
    </source>
</evidence>
<dbReference type="PANTHER" id="PTHR47529:SF1">
    <property type="entry name" value="PERIPLASMIC CHAPERONE PPID"/>
    <property type="match status" value="1"/>
</dbReference>
<dbReference type="RefSeq" id="WP_007254164.1">
    <property type="nucleotide sequence ID" value="NZ_CH724107.1"/>
</dbReference>
<evidence type="ECO:0000313" key="10">
    <source>
        <dbReference type="Proteomes" id="UP000003635"/>
    </source>
</evidence>
<dbReference type="InterPro" id="IPR052029">
    <property type="entry name" value="PpiD_chaperone"/>
</dbReference>
<dbReference type="AlphaFoldDB" id="Q2CE91"/>
<proteinExistence type="inferred from homology"/>
<dbReference type="GO" id="GO:0003755">
    <property type="term" value="F:peptidyl-prolyl cis-trans isomerase activity"/>
    <property type="evidence" value="ECO:0007669"/>
    <property type="project" value="InterPro"/>
</dbReference>